<sequence length="241" mass="25512">MTAFAGPVPDSGGGRWSNAYRQAVSEAVDSVVSGLLERAEDAGVDATARTVEGDAGGVLVQASRSARLMVVGRHGRNRFAGRFLGSVFGKLASHSRCPTLVVPETRHSSSARAPAPEQEQEQAHTGAHDDEHFALLAESGQRSPERRPCTNVHPVMSFDPEVVAGIDVGDSGLPVALQAAEAARALGRPLTLVSAAPLNVEGHWFPNPVEYSFGIPVIQARFTGRSSSCRWGRTITAIRLV</sequence>
<comment type="similarity">
    <text evidence="1">Belongs to the universal stress protein A family.</text>
</comment>
<dbReference type="CDD" id="cd00293">
    <property type="entry name" value="USP-like"/>
    <property type="match status" value="1"/>
</dbReference>
<evidence type="ECO:0000313" key="4">
    <source>
        <dbReference type="EMBL" id="GAA4282976.1"/>
    </source>
</evidence>
<dbReference type="SUPFAM" id="SSF52402">
    <property type="entry name" value="Adenine nucleotide alpha hydrolases-like"/>
    <property type="match status" value="1"/>
</dbReference>
<dbReference type="Proteomes" id="UP001501586">
    <property type="component" value="Unassembled WGS sequence"/>
</dbReference>
<accession>A0ABP8EGK2</accession>
<dbReference type="RefSeq" id="WP_236864716.1">
    <property type="nucleotide sequence ID" value="NZ_BAABAZ010000004.1"/>
</dbReference>
<keyword evidence="5" id="KW-1185">Reference proteome</keyword>
<evidence type="ECO:0000313" key="5">
    <source>
        <dbReference type="Proteomes" id="UP001501586"/>
    </source>
</evidence>
<proteinExistence type="inferred from homology"/>
<feature type="domain" description="UspA" evidence="3">
    <location>
        <begin position="26"/>
        <end position="103"/>
    </location>
</feature>
<dbReference type="EMBL" id="BAABAZ010000004">
    <property type="protein sequence ID" value="GAA4282976.1"/>
    <property type="molecule type" value="Genomic_DNA"/>
</dbReference>
<dbReference type="InterPro" id="IPR006016">
    <property type="entry name" value="UspA"/>
</dbReference>
<evidence type="ECO:0000256" key="1">
    <source>
        <dbReference type="ARBA" id="ARBA00008791"/>
    </source>
</evidence>
<dbReference type="PRINTS" id="PR01438">
    <property type="entry name" value="UNVRSLSTRESS"/>
</dbReference>
<dbReference type="Pfam" id="PF00582">
    <property type="entry name" value="Usp"/>
    <property type="match status" value="1"/>
</dbReference>
<organism evidence="4 5">
    <name type="scientific">Brevibacterium daeguense</name>
    <dbReference type="NCBI Taxonomy" id="909936"/>
    <lineage>
        <taxon>Bacteria</taxon>
        <taxon>Bacillati</taxon>
        <taxon>Actinomycetota</taxon>
        <taxon>Actinomycetes</taxon>
        <taxon>Micrococcales</taxon>
        <taxon>Brevibacteriaceae</taxon>
        <taxon>Brevibacterium</taxon>
    </lineage>
</organism>
<evidence type="ECO:0000259" key="3">
    <source>
        <dbReference type="Pfam" id="PF00582"/>
    </source>
</evidence>
<dbReference type="InterPro" id="IPR006015">
    <property type="entry name" value="Universal_stress_UspA"/>
</dbReference>
<dbReference type="Gene3D" id="3.40.50.12370">
    <property type="match status" value="1"/>
</dbReference>
<comment type="caution">
    <text evidence="4">The sequence shown here is derived from an EMBL/GenBank/DDBJ whole genome shotgun (WGS) entry which is preliminary data.</text>
</comment>
<name>A0ABP8EGK2_9MICO</name>
<gene>
    <name evidence="4" type="ORF">GCM10022261_05070</name>
</gene>
<protein>
    <recommendedName>
        <fullName evidence="3">UspA domain-containing protein</fullName>
    </recommendedName>
</protein>
<feature type="region of interest" description="Disordered" evidence="2">
    <location>
        <begin position="103"/>
        <end position="127"/>
    </location>
</feature>
<reference evidence="5" key="1">
    <citation type="journal article" date="2019" name="Int. J. Syst. Evol. Microbiol.">
        <title>The Global Catalogue of Microorganisms (GCM) 10K type strain sequencing project: providing services to taxonomists for standard genome sequencing and annotation.</title>
        <authorList>
            <consortium name="The Broad Institute Genomics Platform"/>
            <consortium name="The Broad Institute Genome Sequencing Center for Infectious Disease"/>
            <person name="Wu L."/>
            <person name="Ma J."/>
        </authorList>
    </citation>
    <scope>NUCLEOTIDE SEQUENCE [LARGE SCALE GENOMIC DNA]</scope>
    <source>
        <strain evidence="5">JCM 17458</strain>
    </source>
</reference>
<evidence type="ECO:0000256" key="2">
    <source>
        <dbReference type="SAM" id="MobiDB-lite"/>
    </source>
</evidence>